<gene>
    <name evidence="2" type="ORF">KDM89_15545</name>
</gene>
<reference evidence="2" key="1">
    <citation type="submission" date="2021-04" db="EMBL/GenBank/DDBJ databases">
        <title>novel species isolated from subtropical streams in China.</title>
        <authorList>
            <person name="Lu H."/>
        </authorList>
    </citation>
    <scope>NUCLEOTIDE SEQUENCE</scope>
    <source>
        <strain evidence="2">LFS511W</strain>
    </source>
</reference>
<dbReference type="RefSeq" id="WP_212688837.1">
    <property type="nucleotide sequence ID" value="NZ_JAGSPN010000013.1"/>
</dbReference>
<comment type="caution">
    <text evidence="2">The sequence shown here is derived from an EMBL/GenBank/DDBJ whole genome shotgun (WGS) entry which is preliminary data.</text>
</comment>
<accession>A0A941DMJ9</accession>
<protein>
    <submittedName>
        <fullName evidence="2">Uncharacterized protein</fullName>
    </submittedName>
</protein>
<dbReference type="Proteomes" id="UP000680067">
    <property type="component" value="Unassembled WGS sequence"/>
</dbReference>
<evidence type="ECO:0000256" key="1">
    <source>
        <dbReference type="SAM" id="Coils"/>
    </source>
</evidence>
<proteinExistence type="predicted"/>
<dbReference type="AlphaFoldDB" id="A0A941DMJ9"/>
<organism evidence="2 3">
    <name type="scientific">Undibacterium luofuense</name>
    <dbReference type="NCBI Taxonomy" id="2828733"/>
    <lineage>
        <taxon>Bacteria</taxon>
        <taxon>Pseudomonadati</taxon>
        <taxon>Pseudomonadota</taxon>
        <taxon>Betaproteobacteria</taxon>
        <taxon>Burkholderiales</taxon>
        <taxon>Oxalobacteraceae</taxon>
        <taxon>Undibacterium</taxon>
    </lineage>
</organism>
<sequence length="121" mass="14006">MNYPSDQLQPITRLPALLEAISRQLQFLQEQITTLQKLRQSQETLDELSLARLRRIYSEMADLPHLLHEQLVYWDTVAVTTEQRSNLELFAQCITVLDDGIAVILELIQLLRTRYSARIGA</sequence>
<keyword evidence="3" id="KW-1185">Reference proteome</keyword>
<evidence type="ECO:0000313" key="2">
    <source>
        <dbReference type="EMBL" id="MBR7783558.1"/>
    </source>
</evidence>
<evidence type="ECO:0000313" key="3">
    <source>
        <dbReference type="Proteomes" id="UP000680067"/>
    </source>
</evidence>
<keyword evidence="1" id="KW-0175">Coiled coil</keyword>
<feature type="coiled-coil region" evidence="1">
    <location>
        <begin position="18"/>
        <end position="45"/>
    </location>
</feature>
<dbReference type="EMBL" id="JAGSPN010000013">
    <property type="protein sequence ID" value="MBR7783558.1"/>
    <property type="molecule type" value="Genomic_DNA"/>
</dbReference>
<name>A0A941DMJ9_9BURK</name>